<evidence type="ECO:0000256" key="1">
    <source>
        <dbReference type="SAM" id="MobiDB-lite"/>
    </source>
</evidence>
<reference evidence="2" key="1">
    <citation type="journal article" date="2020" name="Stud. Mycol.">
        <title>101 Dothideomycetes genomes: a test case for predicting lifestyles and emergence of pathogens.</title>
        <authorList>
            <person name="Haridas S."/>
            <person name="Albert R."/>
            <person name="Binder M."/>
            <person name="Bloem J."/>
            <person name="Labutti K."/>
            <person name="Salamov A."/>
            <person name="Andreopoulos B."/>
            <person name="Baker S."/>
            <person name="Barry K."/>
            <person name="Bills G."/>
            <person name="Bluhm B."/>
            <person name="Cannon C."/>
            <person name="Castanera R."/>
            <person name="Culley D."/>
            <person name="Daum C."/>
            <person name="Ezra D."/>
            <person name="Gonzalez J."/>
            <person name="Henrissat B."/>
            <person name="Kuo A."/>
            <person name="Liang C."/>
            <person name="Lipzen A."/>
            <person name="Lutzoni F."/>
            <person name="Magnuson J."/>
            <person name="Mondo S."/>
            <person name="Nolan M."/>
            <person name="Ohm R."/>
            <person name="Pangilinan J."/>
            <person name="Park H.-J."/>
            <person name="Ramirez L."/>
            <person name="Alfaro M."/>
            <person name="Sun H."/>
            <person name="Tritt A."/>
            <person name="Yoshinaga Y."/>
            <person name="Zwiers L.-H."/>
            <person name="Turgeon B."/>
            <person name="Goodwin S."/>
            <person name="Spatafora J."/>
            <person name="Crous P."/>
            <person name="Grigoriev I."/>
        </authorList>
    </citation>
    <scope>NUCLEOTIDE SEQUENCE</scope>
    <source>
        <strain evidence="2">CBS 627.86</strain>
    </source>
</reference>
<accession>A0A6A5YUD2</accession>
<feature type="region of interest" description="Disordered" evidence="1">
    <location>
        <begin position="1"/>
        <end position="20"/>
    </location>
</feature>
<evidence type="ECO:0000313" key="3">
    <source>
        <dbReference type="Proteomes" id="UP000799770"/>
    </source>
</evidence>
<dbReference type="EMBL" id="ML977337">
    <property type="protein sequence ID" value="KAF2110745.1"/>
    <property type="molecule type" value="Genomic_DNA"/>
</dbReference>
<dbReference type="Proteomes" id="UP000799770">
    <property type="component" value="Unassembled WGS sequence"/>
</dbReference>
<feature type="compositionally biased region" description="Polar residues" evidence="1">
    <location>
        <begin position="1"/>
        <end position="13"/>
    </location>
</feature>
<name>A0A6A5YUD2_9PLEO</name>
<sequence>MMSCTISDSNDTKQLGAEPTPEKKIRLDLYHTCVGRCLSWPPRRHSTLDEQTEGLDFMKVACSRISLGSPDLERPDCLRVTQHGNRFSTRASNGCLRMGVRKRGAIDISLVGEPLEMCMKPCLAPTSRNRNIPYRPAPSGVVGRVNCRGLSRSEPWDWNDGVRSALSDKSQ</sequence>
<protein>
    <submittedName>
        <fullName evidence="2">Uncharacterized protein</fullName>
    </submittedName>
</protein>
<proteinExistence type="predicted"/>
<evidence type="ECO:0000313" key="2">
    <source>
        <dbReference type="EMBL" id="KAF2110745.1"/>
    </source>
</evidence>
<gene>
    <name evidence="2" type="ORF">BDV96DRAFT_583665</name>
</gene>
<organism evidence="2 3">
    <name type="scientific">Lophiotrema nucula</name>
    <dbReference type="NCBI Taxonomy" id="690887"/>
    <lineage>
        <taxon>Eukaryota</taxon>
        <taxon>Fungi</taxon>
        <taxon>Dikarya</taxon>
        <taxon>Ascomycota</taxon>
        <taxon>Pezizomycotina</taxon>
        <taxon>Dothideomycetes</taxon>
        <taxon>Pleosporomycetidae</taxon>
        <taxon>Pleosporales</taxon>
        <taxon>Lophiotremataceae</taxon>
        <taxon>Lophiotrema</taxon>
    </lineage>
</organism>
<keyword evidence="3" id="KW-1185">Reference proteome</keyword>
<dbReference type="AlphaFoldDB" id="A0A6A5YUD2"/>